<feature type="domain" description="TXNDC16 N-terminal" evidence="3">
    <location>
        <begin position="53"/>
        <end position="156"/>
    </location>
</feature>
<evidence type="ECO:0000259" key="5">
    <source>
        <dbReference type="Pfam" id="PF24510"/>
    </source>
</evidence>
<dbReference type="PANTHER" id="PTHR22699">
    <property type="entry name" value="THIOREDOXIN DOMAIN-CONTAINING PROTEIN 16"/>
    <property type="match status" value="1"/>
</dbReference>
<name>A0ABQ7SSD1_PHRPL</name>
<dbReference type="Pfam" id="PF24509">
    <property type="entry name" value="TXNDC16_2nd"/>
    <property type="match status" value="2"/>
</dbReference>
<dbReference type="SUPFAM" id="SSF52833">
    <property type="entry name" value="Thioredoxin-like"/>
    <property type="match status" value="1"/>
</dbReference>
<organism evidence="6 7">
    <name type="scientific">Phrynosoma platyrhinos</name>
    <name type="common">Desert horned lizard</name>
    <dbReference type="NCBI Taxonomy" id="52577"/>
    <lineage>
        <taxon>Eukaryota</taxon>
        <taxon>Metazoa</taxon>
        <taxon>Chordata</taxon>
        <taxon>Craniata</taxon>
        <taxon>Vertebrata</taxon>
        <taxon>Euteleostomi</taxon>
        <taxon>Lepidosauria</taxon>
        <taxon>Squamata</taxon>
        <taxon>Bifurcata</taxon>
        <taxon>Unidentata</taxon>
        <taxon>Episquamata</taxon>
        <taxon>Toxicofera</taxon>
        <taxon>Iguania</taxon>
        <taxon>Phrynosomatidae</taxon>
        <taxon>Phrynosomatinae</taxon>
        <taxon>Phrynosoma</taxon>
    </lineage>
</organism>
<dbReference type="InterPro" id="IPR040090">
    <property type="entry name" value="TXNDC16"/>
</dbReference>
<reference evidence="6 7" key="1">
    <citation type="journal article" date="2022" name="Gigascience">
        <title>A chromosome-level genome assembly and annotation of the desert horned lizard, Phrynosoma platyrhinos, provides insight into chromosomal rearrangements among reptiles.</title>
        <authorList>
            <person name="Koochekian N."/>
            <person name="Ascanio A."/>
            <person name="Farleigh K."/>
            <person name="Card D.C."/>
            <person name="Schield D.R."/>
            <person name="Castoe T.A."/>
            <person name="Jezkova T."/>
        </authorList>
    </citation>
    <scope>NUCLEOTIDE SEQUENCE [LARGE SCALE GENOMIC DNA]</scope>
    <source>
        <strain evidence="6">NK-2021</strain>
    </source>
</reference>
<sequence>MITFLLKLPLQEQKRGEVMSSQPMNGKAPSILTFLLICASYIYVASCTEDASAPELSPQEYFSTLPRSKASLVYFRKDASPSAEIFLEQLENSIDALQDYGISVLKVNCHKEGEGLGYCREDSSLGKAYLFRGRVLLRELPTDALFSVDAIVANVLFALLFNEVKYLRTLEDLQNLEDSLRGRSDLVFAYVQAIGTAVCLNHRSDPSEEHSVCIQQTGPCRRKPHMPQNPSPPSNPKTLQLSNGEPDIPSSQLFFCHCKVHADPSQPCRRTRMEQLLTTLNVHKFLKLMGEPLVVEVSGDPERISTVHTHLGLPLIFILMQEETPVQYLVLKDTDEIVALVEGDTQSEPIQPFQEEDVYEEEEEEEYNEQEIQDDQVVESIIRDRKHELSLENIRTLTEESFGSALSEANHTVVLFYASWEAVSLVVMQAYADVAAHLNGSPEISLARVNCWDWPQVCAQQNVTQFPALKVWTKERRWLAYSGMWETQAMLRFIEV</sequence>
<dbReference type="CDD" id="cd02961">
    <property type="entry name" value="PDI_a_family"/>
    <property type="match status" value="1"/>
</dbReference>
<gene>
    <name evidence="6" type="ORF">JD844_020302</name>
</gene>
<dbReference type="InterPro" id="IPR057639">
    <property type="entry name" value="TXNDC16_N"/>
</dbReference>
<feature type="region of interest" description="Disordered" evidence="1">
    <location>
        <begin position="211"/>
        <end position="243"/>
    </location>
</feature>
<feature type="domain" description="Thioredoxin" evidence="2">
    <location>
        <begin position="395"/>
        <end position="494"/>
    </location>
</feature>
<evidence type="ECO:0000313" key="6">
    <source>
        <dbReference type="EMBL" id="KAH0620235.1"/>
    </source>
</evidence>
<evidence type="ECO:0000259" key="4">
    <source>
        <dbReference type="Pfam" id="PF24509"/>
    </source>
</evidence>
<dbReference type="PANTHER" id="PTHR22699:SF1">
    <property type="entry name" value="THIOREDOXIN DOMAIN-CONTAINING PROTEIN 16"/>
    <property type="match status" value="1"/>
</dbReference>
<proteinExistence type="predicted"/>
<feature type="domain" description="TXNDC16 second thioredoxin-like" evidence="4">
    <location>
        <begin position="157"/>
        <end position="197"/>
    </location>
</feature>
<dbReference type="InterPro" id="IPR013766">
    <property type="entry name" value="Thioredoxin_domain"/>
</dbReference>
<accession>A0ABQ7SSD1</accession>
<dbReference type="Proteomes" id="UP000826234">
    <property type="component" value="Unassembled WGS sequence"/>
</dbReference>
<evidence type="ECO:0000259" key="2">
    <source>
        <dbReference type="Pfam" id="PF00085"/>
    </source>
</evidence>
<keyword evidence="7" id="KW-1185">Reference proteome</keyword>
<evidence type="ECO:0000256" key="1">
    <source>
        <dbReference type="SAM" id="MobiDB-lite"/>
    </source>
</evidence>
<dbReference type="InterPro" id="IPR057642">
    <property type="entry name" value="TXNDC16_2nd"/>
</dbReference>
<evidence type="ECO:0000259" key="3">
    <source>
        <dbReference type="Pfam" id="PF24508"/>
    </source>
</evidence>
<dbReference type="Pfam" id="PF24508">
    <property type="entry name" value="TXNDC16_N"/>
    <property type="match status" value="1"/>
</dbReference>
<dbReference type="InterPro" id="IPR036249">
    <property type="entry name" value="Thioredoxin-like_sf"/>
</dbReference>
<evidence type="ECO:0008006" key="8">
    <source>
        <dbReference type="Google" id="ProtNLM"/>
    </source>
</evidence>
<feature type="domain" description="TXNDC16 third thioredoxin-like" evidence="5">
    <location>
        <begin position="293"/>
        <end position="324"/>
    </location>
</feature>
<dbReference type="Gene3D" id="3.40.30.10">
    <property type="entry name" value="Glutaredoxin"/>
    <property type="match status" value="1"/>
</dbReference>
<dbReference type="InterPro" id="IPR057645">
    <property type="entry name" value="TXNDC16_3rd"/>
</dbReference>
<dbReference type="Pfam" id="PF24510">
    <property type="entry name" value="TXNDC16_3rd"/>
    <property type="match status" value="1"/>
</dbReference>
<feature type="domain" description="TXNDC16 second thioredoxin-like" evidence="4">
    <location>
        <begin position="244"/>
        <end position="292"/>
    </location>
</feature>
<dbReference type="Pfam" id="PF00085">
    <property type="entry name" value="Thioredoxin"/>
    <property type="match status" value="1"/>
</dbReference>
<evidence type="ECO:0000313" key="7">
    <source>
        <dbReference type="Proteomes" id="UP000826234"/>
    </source>
</evidence>
<comment type="caution">
    <text evidence="6">The sequence shown here is derived from an EMBL/GenBank/DDBJ whole genome shotgun (WGS) entry which is preliminary data.</text>
</comment>
<dbReference type="EMBL" id="JAIPUX010003289">
    <property type="protein sequence ID" value="KAH0620235.1"/>
    <property type="molecule type" value="Genomic_DNA"/>
</dbReference>
<protein>
    <recommendedName>
        <fullName evidence="8">Thioredoxin domain-containing protein</fullName>
    </recommendedName>
</protein>